<comment type="caution">
    <text evidence="1">The sequence shown here is derived from an EMBL/GenBank/DDBJ whole genome shotgun (WGS) entry which is preliminary data.</text>
</comment>
<protein>
    <submittedName>
        <fullName evidence="1">Uncharacterized protein</fullName>
    </submittedName>
</protein>
<organism evidence="1 2">
    <name type="scientific">Macrosiphum euphorbiae</name>
    <name type="common">potato aphid</name>
    <dbReference type="NCBI Taxonomy" id="13131"/>
    <lineage>
        <taxon>Eukaryota</taxon>
        <taxon>Metazoa</taxon>
        <taxon>Ecdysozoa</taxon>
        <taxon>Arthropoda</taxon>
        <taxon>Hexapoda</taxon>
        <taxon>Insecta</taxon>
        <taxon>Pterygota</taxon>
        <taxon>Neoptera</taxon>
        <taxon>Paraneoptera</taxon>
        <taxon>Hemiptera</taxon>
        <taxon>Sternorrhyncha</taxon>
        <taxon>Aphidomorpha</taxon>
        <taxon>Aphidoidea</taxon>
        <taxon>Aphididae</taxon>
        <taxon>Macrosiphini</taxon>
        <taxon>Macrosiphum</taxon>
    </lineage>
</organism>
<sequence length="98" mass="11235">MAHVEALSRAPVTESDGTTLNYLLPERLDVYVTITQEERVLMAQTADEDIKEIIEILKKPEKERAKSEKTQARGFELLYRFHNGKKLFVTGSERNLQG</sequence>
<keyword evidence="2" id="KW-1185">Reference proteome</keyword>
<proteinExistence type="predicted"/>
<gene>
    <name evidence="1" type="ORF">MEUPH1_LOCUS26175</name>
</gene>
<accession>A0AAV0XYM1</accession>
<dbReference type="AlphaFoldDB" id="A0AAV0XYM1"/>
<evidence type="ECO:0000313" key="1">
    <source>
        <dbReference type="EMBL" id="CAI6372281.1"/>
    </source>
</evidence>
<reference evidence="1 2" key="1">
    <citation type="submission" date="2023-01" db="EMBL/GenBank/DDBJ databases">
        <authorList>
            <person name="Whitehead M."/>
        </authorList>
    </citation>
    <scope>NUCLEOTIDE SEQUENCE [LARGE SCALE GENOMIC DNA]</scope>
</reference>
<dbReference type="Proteomes" id="UP001160148">
    <property type="component" value="Unassembled WGS sequence"/>
</dbReference>
<evidence type="ECO:0000313" key="2">
    <source>
        <dbReference type="Proteomes" id="UP001160148"/>
    </source>
</evidence>
<dbReference type="EMBL" id="CARXXK010001029">
    <property type="protein sequence ID" value="CAI6372281.1"/>
    <property type="molecule type" value="Genomic_DNA"/>
</dbReference>
<name>A0AAV0XYM1_9HEMI</name>